<organism evidence="2 3">
    <name type="scientific">Aspergillus pseudodeflectus</name>
    <dbReference type="NCBI Taxonomy" id="176178"/>
    <lineage>
        <taxon>Eukaryota</taxon>
        <taxon>Fungi</taxon>
        <taxon>Dikarya</taxon>
        <taxon>Ascomycota</taxon>
        <taxon>Pezizomycotina</taxon>
        <taxon>Eurotiomycetes</taxon>
        <taxon>Eurotiomycetidae</taxon>
        <taxon>Eurotiales</taxon>
        <taxon>Aspergillaceae</taxon>
        <taxon>Aspergillus</taxon>
        <taxon>Aspergillus subgen. Nidulantes</taxon>
    </lineage>
</organism>
<keyword evidence="1" id="KW-0812">Transmembrane</keyword>
<dbReference type="EMBL" id="JBFXLR010000004">
    <property type="protein sequence ID" value="KAL2859108.1"/>
    <property type="molecule type" value="Genomic_DNA"/>
</dbReference>
<dbReference type="RefSeq" id="XP_070904072.1">
    <property type="nucleotide sequence ID" value="XM_071038756.1"/>
</dbReference>
<dbReference type="GeneID" id="98153920"/>
<evidence type="ECO:0000313" key="3">
    <source>
        <dbReference type="Proteomes" id="UP001610444"/>
    </source>
</evidence>
<comment type="caution">
    <text evidence="2">The sequence shown here is derived from an EMBL/GenBank/DDBJ whole genome shotgun (WGS) entry which is preliminary data.</text>
</comment>
<proteinExistence type="predicted"/>
<sequence length="157" mass="18201">MYRQYLIRSAFIELVLRRCPVSYTSNYLIPCSQSTFFNPSAYRMGWSIENILAFLTLVIIIPTTIIDSCAIFNWWRHRRISHSIESSGRSPTPDPQSAHNLEMVPVPELGPPRTFPQHSYWTASSSLEEGVTSVSYDHIHYYGKIEVRRPAPQPWRL</sequence>
<keyword evidence="1" id="KW-1133">Transmembrane helix</keyword>
<protein>
    <submittedName>
        <fullName evidence="2">Uncharacterized protein</fullName>
    </submittedName>
</protein>
<evidence type="ECO:0000313" key="2">
    <source>
        <dbReference type="EMBL" id="KAL2859108.1"/>
    </source>
</evidence>
<keyword evidence="1" id="KW-0472">Membrane</keyword>
<keyword evidence="3" id="KW-1185">Reference proteome</keyword>
<dbReference type="Proteomes" id="UP001610444">
    <property type="component" value="Unassembled WGS sequence"/>
</dbReference>
<name>A0ABR4L6K8_9EURO</name>
<reference evidence="2 3" key="1">
    <citation type="submission" date="2024-07" db="EMBL/GenBank/DDBJ databases">
        <title>Section-level genome sequencing and comparative genomics of Aspergillus sections Usti and Cavernicolus.</title>
        <authorList>
            <consortium name="Lawrence Berkeley National Laboratory"/>
            <person name="Nybo J.L."/>
            <person name="Vesth T.C."/>
            <person name="Theobald S."/>
            <person name="Frisvad J.C."/>
            <person name="Larsen T.O."/>
            <person name="Kjaerboelling I."/>
            <person name="Rothschild-Mancinelli K."/>
            <person name="Lyhne E.K."/>
            <person name="Kogle M.E."/>
            <person name="Barry K."/>
            <person name="Clum A."/>
            <person name="Na H."/>
            <person name="Ledsgaard L."/>
            <person name="Lin J."/>
            <person name="Lipzen A."/>
            <person name="Kuo A."/>
            <person name="Riley R."/>
            <person name="Mondo S."/>
            <person name="LaButti K."/>
            <person name="Haridas S."/>
            <person name="Pangalinan J."/>
            <person name="Salamov A.A."/>
            <person name="Simmons B.A."/>
            <person name="Magnuson J.K."/>
            <person name="Chen J."/>
            <person name="Drula E."/>
            <person name="Henrissat B."/>
            <person name="Wiebenga A."/>
            <person name="Lubbers R.J."/>
            <person name="Gomes A.C."/>
            <person name="Macurrencykelacurrency M.R."/>
            <person name="Stajich J."/>
            <person name="Grigoriev I.V."/>
            <person name="Mortensen U.H."/>
            <person name="De vries R.P."/>
            <person name="Baker S.E."/>
            <person name="Andersen M.R."/>
        </authorList>
    </citation>
    <scope>NUCLEOTIDE SEQUENCE [LARGE SCALE GENOMIC DNA]</scope>
    <source>
        <strain evidence="2 3">CBS 756.74</strain>
    </source>
</reference>
<gene>
    <name evidence="2" type="ORF">BJX68DRAFT_227816</name>
</gene>
<evidence type="ECO:0000256" key="1">
    <source>
        <dbReference type="SAM" id="Phobius"/>
    </source>
</evidence>
<accession>A0ABR4L6K8</accession>
<feature type="transmembrane region" description="Helical" evidence="1">
    <location>
        <begin position="51"/>
        <end position="75"/>
    </location>
</feature>